<dbReference type="EMBL" id="CAXHTB010000006">
    <property type="protein sequence ID" value="CAL0308802.1"/>
    <property type="molecule type" value="Genomic_DNA"/>
</dbReference>
<comment type="caution">
    <text evidence="2">The sequence shown here is derived from an EMBL/GenBank/DDBJ whole genome shotgun (WGS) entry which is preliminary data.</text>
</comment>
<sequence>MANNKLALVIFIGMIIMFASVEDGQAIQLSANCPSDSFDCYRHCTLKCYYKKEPDHGPCHDDCARTCGCVPEKSN</sequence>
<evidence type="ECO:0000256" key="1">
    <source>
        <dbReference type="SAM" id="SignalP"/>
    </source>
</evidence>
<reference evidence="2 3" key="1">
    <citation type="submission" date="2024-03" db="EMBL/GenBank/DDBJ databases">
        <authorList>
            <person name="Martinez-Hernandez J."/>
        </authorList>
    </citation>
    <scope>NUCLEOTIDE SEQUENCE [LARGE SCALE GENOMIC DNA]</scope>
</reference>
<name>A0AAV1WIS3_LUPLU</name>
<organism evidence="2 3">
    <name type="scientific">Lupinus luteus</name>
    <name type="common">European yellow lupine</name>
    <dbReference type="NCBI Taxonomy" id="3873"/>
    <lineage>
        <taxon>Eukaryota</taxon>
        <taxon>Viridiplantae</taxon>
        <taxon>Streptophyta</taxon>
        <taxon>Embryophyta</taxon>
        <taxon>Tracheophyta</taxon>
        <taxon>Spermatophyta</taxon>
        <taxon>Magnoliopsida</taxon>
        <taxon>eudicotyledons</taxon>
        <taxon>Gunneridae</taxon>
        <taxon>Pentapetalae</taxon>
        <taxon>rosids</taxon>
        <taxon>fabids</taxon>
        <taxon>Fabales</taxon>
        <taxon>Fabaceae</taxon>
        <taxon>Papilionoideae</taxon>
        <taxon>50 kb inversion clade</taxon>
        <taxon>genistoids sensu lato</taxon>
        <taxon>core genistoids</taxon>
        <taxon>Genisteae</taxon>
        <taxon>Lupinus</taxon>
    </lineage>
</organism>
<keyword evidence="1" id="KW-0732">Signal</keyword>
<feature type="chain" id="PRO_5043404737" evidence="1">
    <location>
        <begin position="27"/>
        <end position="75"/>
    </location>
</feature>
<gene>
    <name evidence="2" type="ORF">LLUT_LOCUS9862</name>
</gene>
<keyword evidence="3" id="KW-1185">Reference proteome</keyword>
<evidence type="ECO:0000313" key="2">
    <source>
        <dbReference type="EMBL" id="CAL0308802.1"/>
    </source>
</evidence>
<dbReference type="Proteomes" id="UP001497480">
    <property type="component" value="Unassembled WGS sequence"/>
</dbReference>
<protein>
    <submittedName>
        <fullName evidence="2">Uncharacterized protein</fullName>
    </submittedName>
</protein>
<proteinExistence type="predicted"/>
<feature type="signal peptide" evidence="1">
    <location>
        <begin position="1"/>
        <end position="26"/>
    </location>
</feature>
<dbReference type="AlphaFoldDB" id="A0AAV1WIS3"/>
<accession>A0AAV1WIS3</accession>
<evidence type="ECO:0000313" key="3">
    <source>
        <dbReference type="Proteomes" id="UP001497480"/>
    </source>
</evidence>